<feature type="domain" description="Glycosyl hydrolase family 13 catalytic" evidence="2">
    <location>
        <begin position="27"/>
        <end position="473"/>
    </location>
</feature>
<dbReference type="Pfam" id="PF18962">
    <property type="entry name" value="Por_Secre_tail"/>
    <property type="match status" value="1"/>
</dbReference>
<dbReference type="SUPFAM" id="SSF51445">
    <property type="entry name" value="(Trans)glycosidases"/>
    <property type="match status" value="1"/>
</dbReference>
<protein>
    <recommendedName>
        <fullName evidence="2">Glycosyl hydrolase family 13 catalytic domain-containing protein</fullName>
    </recommendedName>
</protein>
<dbReference type="InterPro" id="IPR017853">
    <property type="entry name" value="GH"/>
</dbReference>
<dbReference type="SMART" id="SM00642">
    <property type="entry name" value="Aamy"/>
    <property type="match status" value="1"/>
</dbReference>
<proteinExistence type="predicted"/>
<evidence type="ECO:0000259" key="2">
    <source>
        <dbReference type="SMART" id="SM00642"/>
    </source>
</evidence>
<dbReference type="Gene3D" id="2.60.40.1180">
    <property type="entry name" value="Golgi alpha-mannosidase II"/>
    <property type="match status" value="1"/>
</dbReference>
<dbReference type="NCBIfam" id="TIGR04183">
    <property type="entry name" value="Por_Secre_tail"/>
    <property type="match status" value="1"/>
</dbReference>
<dbReference type="PANTHER" id="PTHR43447">
    <property type="entry name" value="ALPHA-AMYLASE"/>
    <property type="match status" value="1"/>
</dbReference>
<dbReference type="Gene3D" id="3.20.20.80">
    <property type="entry name" value="Glycosidases"/>
    <property type="match status" value="1"/>
</dbReference>
<dbReference type="InterPro" id="IPR006047">
    <property type="entry name" value="GH13_cat_dom"/>
</dbReference>
<dbReference type="AlphaFoldDB" id="A0A367GRK8"/>
<keyword evidence="4" id="KW-1185">Reference proteome</keyword>
<organism evidence="3 4">
    <name type="scientific">Mucilaginibacter hurinus</name>
    <dbReference type="NCBI Taxonomy" id="2201324"/>
    <lineage>
        <taxon>Bacteria</taxon>
        <taxon>Pseudomonadati</taxon>
        <taxon>Bacteroidota</taxon>
        <taxon>Sphingobacteriia</taxon>
        <taxon>Sphingobacteriales</taxon>
        <taxon>Sphingobacteriaceae</taxon>
        <taxon>Mucilaginibacter</taxon>
    </lineage>
</organism>
<dbReference type="Proteomes" id="UP000253209">
    <property type="component" value="Unassembled WGS sequence"/>
</dbReference>
<dbReference type="RefSeq" id="WP_114004139.1">
    <property type="nucleotide sequence ID" value="NZ_QGDC01000002.1"/>
</dbReference>
<name>A0A367GRK8_9SPHI</name>
<comment type="caution">
    <text evidence="3">The sequence shown here is derived from an EMBL/GenBank/DDBJ whole genome shotgun (WGS) entry which is preliminary data.</text>
</comment>
<gene>
    <name evidence="3" type="ORF">DJ568_04985</name>
</gene>
<dbReference type="InterPro" id="IPR013780">
    <property type="entry name" value="Glyco_hydro_b"/>
</dbReference>
<dbReference type="GO" id="GO:0005975">
    <property type="term" value="P:carbohydrate metabolic process"/>
    <property type="evidence" value="ECO:0007669"/>
    <property type="project" value="InterPro"/>
</dbReference>
<dbReference type="OrthoDB" id="9806009at2"/>
<sequence length="813" mass="89838">MFQKKSVFFTSLLIVFSGGVYTAKCQDVMLQGFHLGRHWDGSVFNNTATHAVPCPLDPNSTIPTDTWHYDRIAKQANQIAASGFTSIWMPPMSKGNLGFSGTPEKPRYLVGGIYDAGYGIYDDYDLGDKLQNGNYQTRYGSRTQLTRCIAMLRANGINVYEDLILNHRSITPNAKPAAPDYLWYSYKNAYDSVGGGRFPKYTPDFHNPNQYPGAPGGKNDPNTPNLVYPDGSPTGADDGTFGPDFAHITGQRDVHGINGVYCAEQLNRWGDWLLRATGIQGYRIDAAGGISWDWLKEFVNYGDMKGKFWFAELLTAKYGPVHFKQWMNNSMEQTGSNFTTFDFALQGTLRALCRTNRFWMGSLQTKHLSWGTTNEINPAAGSVDPGPWGIYRSSMVTAPQQSVTVLNEANTESSASPLLPHESLIGYAYLLSIGYGTPIVSYKDWGTDADCYGSTMIDGNTLNYHLNKLIWCHKFLCTGDLMNEYNSSNGHVYTFQKNGTNPTMVFLNSDQNYPVTANAPTSIPDGTVLVDYTDHNITATVSGGRLRVTVPANKNGRGYLIMAAPGITGTFTPVAQQVTQEWEANKDLSIPPASHVQQQVCRIWVDKGQTISLSLLDYATTSWTGKTNLHVEINKTSLDNATHIKVASRTFNSNQKGQTLTTTAQHGTGYYSIWVKGNNLPDSTGNWWFRLQNTYTASKTATESFNDTIPTLVNARKAFVPDTVETNAGKLEIYPNPVRGILNAEYLLVNPADVRVRILDMTGRVLHTQSEGKRVAGRSKLAVNTTGWVNGVYILQVLTDDKTLAAKKLVIVD</sequence>
<evidence type="ECO:0000313" key="4">
    <source>
        <dbReference type="Proteomes" id="UP000253209"/>
    </source>
</evidence>
<accession>A0A367GRK8</accession>
<dbReference type="EMBL" id="QGDC01000002">
    <property type="protein sequence ID" value="RCH56102.1"/>
    <property type="molecule type" value="Genomic_DNA"/>
</dbReference>
<reference evidence="3 4" key="1">
    <citation type="submission" date="2018-05" db="EMBL/GenBank/DDBJ databases">
        <title>Mucilaginibacter hurinus sp. nov., isolated from briquette warehouse soil.</title>
        <authorList>
            <person name="Choi L."/>
        </authorList>
    </citation>
    <scope>NUCLEOTIDE SEQUENCE [LARGE SCALE GENOMIC DNA]</scope>
    <source>
        <strain evidence="3 4">ZR32</strain>
    </source>
</reference>
<evidence type="ECO:0000313" key="3">
    <source>
        <dbReference type="EMBL" id="RCH56102.1"/>
    </source>
</evidence>
<feature type="region of interest" description="Disordered" evidence="1">
    <location>
        <begin position="204"/>
        <end position="233"/>
    </location>
</feature>
<dbReference type="InterPro" id="IPR026444">
    <property type="entry name" value="Secre_tail"/>
</dbReference>
<evidence type="ECO:0000256" key="1">
    <source>
        <dbReference type="SAM" id="MobiDB-lite"/>
    </source>
</evidence>